<evidence type="ECO:0008006" key="4">
    <source>
        <dbReference type="Google" id="ProtNLM"/>
    </source>
</evidence>
<gene>
    <name evidence="2" type="ORF">GCM10022254_51820</name>
</gene>
<dbReference type="SUPFAM" id="SSF56112">
    <property type="entry name" value="Protein kinase-like (PK-like)"/>
    <property type="match status" value="1"/>
</dbReference>
<protein>
    <recommendedName>
        <fullName evidence="4">Aminoglycoside phosphotransferase domain-containing protein</fullName>
    </recommendedName>
</protein>
<name>A0ABP8CDW6_9ACTN</name>
<dbReference type="Proteomes" id="UP001501710">
    <property type="component" value="Unassembled WGS sequence"/>
</dbReference>
<comment type="caution">
    <text evidence="2">The sequence shown here is derived from an EMBL/GenBank/DDBJ whole genome shotgun (WGS) entry which is preliminary data.</text>
</comment>
<evidence type="ECO:0000313" key="2">
    <source>
        <dbReference type="EMBL" id="GAA4237939.1"/>
    </source>
</evidence>
<organism evidence="2 3">
    <name type="scientific">Actinomadura meridiana</name>
    <dbReference type="NCBI Taxonomy" id="559626"/>
    <lineage>
        <taxon>Bacteria</taxon>
        <taxon>Bacillati</taxon>
        <taxon>Actinomycetota</taxon>
        <taxon>Actinomycetes</taxon>
        <taxon>Streptosporangiales</taxon>
        <taxon>Thermomonosporaceae</taxon>
        <taxon>Actinomadura</taxon>
    </lineage>
</organism>
<evidence type="ECO:0000313" key="3">
    <source>
        <dbReference type="Proteomes" id="UP001501710"/>
    </source>
</evidence>
<accession>A0ABP8CDW6</accession>
<reference evidence="3" key="1">
    <citation type="journal article" date="2019" name="Int. J. Syst. Evol. Microbiol.">
        <title>The Global Catalogue of Microorganisms (GCM) 10K type strain sequencing project: providing services to taxonomists for standard genome sequencing and annotation.</title>
        <authorList>
            <consortium name="The Broad Institute Genomics Platform"/>
            <consortium name="The Broad Institute Genome Sequencing Center for Infectious Disease"/>
            <person name="Wu L."/>
            <person name="Ma J."/>
        </authorList>
    </citation>
    <scope>NUCLEOTIDE SEQUENCE [LARGE SCALE GENOMIC DNA]</scope>
    <source>
        <strain evidence="3">JCM 17440</strain>
    </source>
</reference>
<proteinExistence type="predicted"/>
<feature type="compositionally biased region" description="Polar residues" evidence="1">
    <location>
        <begin position="240"/>
        <end position="259"/>
    </location>
</feature>
<dbReference type="InterPro" id="IPR011009">
    <property type="entry name" value="Kinase-like_dom_sf"/>
</dbReference>
<evidence type="ECO:0000256" key="1">
    <source>
        <dbReference type="SAM" id="MobiDB-lite"/>
    </source>
</evidence>
<dbReference type="EMBL" id="BAABAS010000019">
    <property type="protein sequence ID" value="GAA4237939.1"/>
    <property type="molecule type" value="Genomic_DNA"/>
</dbReference>
<feature type="region of interest" description="Disordered" evidence="1">
    <location>
        <begin position="226"/>
        <end position="281"/>
    </location>
</feature>
<keyword evidence="3" id="KW-1185">Reference proteome</keyword>
<sequence length="299" mass="32578">MAEPVGDVRTTRRALLSRLLPDDKPDDLAVRQGQFHVVVIGSDRVVCLPRTRAAADRLPERAVMLHALARLDLGFRTPEPLVQGGVDEASFLVLSRIPGEPLETGVLDDARVAESVAAQYVALLSGLGRAGTDETVRAVLSQAPEDRWRLFAEDVRAELFQLMSGSGRLRAEREIAVFDFRGADLRNADPRTRLEDLDGVRWSSAEAAGGATQWPPAVRAEVIQNSVPDDKRTRPRTIRVSPSSQCSCSRKAIDSQTSLKRARNRSIPSRPRHVPVPVNGRPGAWCSTTSGCRHAAASS</sequence>